<dbReference type="GO" id="GO:0005886">
    <property type="term" value="C:plasma membrane"/>
    <property type="evidence" value="ECO:0007669"/>
    <property type="project" value="UniProtKB-SubCell"/>
</dbReference>
<keyword evidence="8" id="KW-1185">Reference proteome</keyword>
<dbReference type="Proteomes" id="UP000605361">
    <property type="component" value="Unassembled WGS sequence"/>
</dbReference>
<feature type="transmembrane region" description="Helical" evidence="6">
    <location>
        <begin position="55"/>
        <end position="83"/>
    </location>
</feature>
<dbReference type="PANTHER" id="PTHR30086:SF20">
    <property type="entry name" value="ARGININE EXPORTER PROTEIN ARGO-RELATED"/>
    <property type="match status" value="1"/>
</dbReference>
<comment type="subcellular location">
    <subcellularLocation>
        <location evidence="1">Cell membrane</location>
        <topology evidence="1">Multi-pass membrane protein</topology>
    </subcellularLocation>
</comment>
<evidence type="ECO:0000256" key="3">
    <source>
        <dbReference type="ARBA" id="ARBA00022692"/>
    </source>
</evidence>
<keyword evidence="5 6" id="KW-0472">Membrane</keyword>
<evidence type="ECO:0000256" key="1">
    <source>
        <dbReference type="ARBA" id="ARBA00004651"/>
    </source>
</evidence>
<dbReference type="InterPro" id="IPR001123">
    <property type="entry name" value="LeuE-type"/>
</dbReference>
<evidence type="ECO:0000256" key="2">
    <source>
        <dbReference type="ARBA" id="ARBA00022475"/>
    </source>
</evidence>
<proteinExistence type="predicted"/>
<reference evidence="7" key="1">
    <citation type="submission" date="2020-11" db="EMBL/GenBank/DDBJ databases">
        <title>Whole-genome analyses of Nonomuraea sp. K274.</title>
        <authorList>
            <person name="Veyisoglu A."/>
        </authorList>
    </citation>
    <scope>NUCLEOTIDE SEQUENCE</scope>
    <source>
        <strain evidence="7">K274</strain>
    </source>
</reference>
<evidence type="ECO:0000313" key="8">
    <source>
        <dbReference type="Proteomes" id="UP000605361"/>
    </source>
</evidence>
<feature type="transmembrane region" description="Helical" evidence="6">
    <location>
        <begin position="204"/>
        <end position="223"/>
    </location>
</feature>
<accession>A0A931AHT0</accession>
<organism evidence="7 8">
    <name type="scientific">Nonomuraea cypriaca</name>
    <dbReference type="NCBI Taxonomy" id="1187855"/>
    <lineage>
        <taxon>Bacteria</taxon>
        <taxon>Bacillati</taxon>
        <taxon>Actinomycetota</taxon>
        <taxon>Actinomycetes</taxon>
        <taxon>Streptosporangiales</taxon>
        <taxon>Streptosporangiaceae</taxon>
        <taxon>Nonomuraea</taxon>
    </lineage>
</organism>
<evidence type="ECO:0000313" key="7">
    <source>
        <dbReference type="EMBL" id="MBF8191289.1"/>
    </source>
</evidence>
<dbReference type="GO" id="GO:0015171">
    <property type="term" value="F:amino acid transmembrane transporter activity"/>
    <property type="evidence" value="ECO:0007669"/>
    <property type="project" value="TreeGrafter"/>
</dbReference>
<evidence type="ECO:0000256" key="6">
    <source>
        <dbReference type="SAM" id="Phobius"/>
    </source>
</evidence>
<dbReference type="RefSeq" id="WP_195900199.1">
    <property type="nucleotide sequence ID" value="NZ_JADOGI010000154.1"/>
</dbReference>
<keyword evidence="3 6" id="KW-0812">Transmembrane</keyword>
<feature type="transmembrane region" description="Helical" evidence="6">
    <location>
        <begin position="20"/>
        <end position="43"/>
    </location>
</feature>
<evidence type="ECO:0000256" key="5">
    <source>
        <dbReference type="ARBA" id="ARBA00023136"/>
    </source>
</evidence>
<dbReference type="Pfam" id="PF01810">
    <property type="entry name" value="LysE"/>
    <property type="match status" value="1"/>
</dbReference>
<evidence type="ECO:0000256" key="4">
    <source>
        <dbReference type="ARBA" id="ARBA00022989"/>
    </source>
</evidence>
<dbReference type="EMBL" id="JADOGI010000154">
    <property type="protein sequence ID" value="MBF8191289.1"/>
    <property type="molecule type" value="Genomic_DNA"/>
</dbReference>
<comment type="caution">
    <text evidence="7">The sequence shown here is derived from an EMBL/GenBank/DDBJ whole genome shotgun (WGS) entry which is preliminary data.</text>
</comment>
<gene>
    <name evidence="7" type="ORF">ITP53_37435</name>
</gene>
<feature type="transmembrane region" description="Helical" evidence="6">
    <location>
        <begin position="89"/>
        <end position="109"/>
    </location>
</feature>
<dbReference type="PIRSF" id="PIRSF006324">
    <property type="entry name" value="LeuE"/>
    <property type="match status" value="1"/>
</dbReference>
<dbReference type="PANTHER" id="PTHR30086">
    <property type="entry name" value="ARGININE EXPORTER PROTEIN ARGO"/>
    <property type="match status" value="1"/>
</dbReference>
<protein>
    <submittedName>
        <fullName evidence="7">LysE family translocator</fullName>
    </submittedName>
</protein>
<feature type="transmembrane region" description="Helical" evidence="6">
    <location>
        <begin position="170"/>
        <end position="192"/>
    </location>
</feature>
<dbReference type="AlphaFoldDB" id="A0A931AHT0"/>
<name>A0A931AHT0_9ACTN</name>
<sequence length="224" mass="23261">MPILLDYRRTKEADLVDTRLLLLFLGVDLLLIFTPGPDMLYIMARSLGGGRRTGLTAVAGACAGYLVHTVLAAAGLAAALRAIPAALPAMRYAGAAYLIFLAIRTLAAIRKQHPGPISGAPPQATGTVFRQSMLTALLNPKGLLLYLSLMPQFIAPEAGVPLGFQLTALGLLHVVNCALMYGLIAVATALAARALTGTPKAARRVSAVSGTMLLVVAVATLGVH</sequence>
<keyword evidence="4 6" id="KW-1133">Transmembrane helix</keyword>
<keyword evidence="2" id="KW-1003">Cell membrane</keyword>